<dbReference type="Pfam" id="PF08447">
    <property type="entry name" value="PAS_3"/>
    <property type="match status" value="1"/>
</dbReference>
<sequence length="392" mass="44341">MVHWQNFISFHDLSPEARFLWASDSIIECLGYTREEVVGLPVYDFVVKEDIPFSRSTHKENVINDLVATQLVCRYRHKDGKTLVPAVAVFSACYEFIVNCSSVIDFESGAFKQTKAHSAAMVRMVNDKNEEYARVRRHQLAFAANTWDPNVLEPEPRICMILNRFSRNLGILYASPSCELILHVDPNKVVGKPFLVFIRSDDLASFVRQVDIAKSSDTITHMRFWFQSPNLPQEIPCEAMLFGSADGLVVVLRRCRPFVRRRLINHMDRYEAASGASSFESKSTLSSSPLNSTLSTSSSSTPLATATMNLTGCRIKELDENDDEIRPLMAIQSDEPEQVLGSIALPKRCHLRPHLVQDDNVGGADDYDYAYEISDRDMEHCNIGDEKDMEMT</sequence>
<dbReference type="PROSITE" id="PS50112">
    <property type="entry name" value="PAS"/>
    <property type="match status" value="1"/>
</dbReference>
<dbReference type="InterPro" id="IPR000014">
    <property type="entry name" value="PAS"/>
</dbReference>
<dbReference type="InterPro" id="IPR013655">
    <property type="entry name" value="PAS_fold_3"/>
</dbReference>
<reference evidence="3" key="1">
    <citation type="journal article" date="2020" name="Fungal Divers.">
        <title>Resolving the Mortierellaceae phylogeny through synthesis of multi-gene phylogenetics and phylogenomics.</title>
        <authorList>
            <person name="Vandepol N."/>
            <person name="Liber J."/>
            <person name="Desiro A."/>
            <person name="Na H."/>
            <person name="Kennedy M."/>
            <person name="Barry K."/>
            <person name="Grigoriev I.V."/>
            <person name="Miller A.N."/>
            <person name="O'Donnell K."/>
            <person name="Stajich J.E."/>
            <person name="Bonito G."/>
        </authorList>
    </citation>
    <scope>NUCLEOTIDE SEQUENCE</scope>
    <source>
        <strain evidence="3">KOD948</strain>
    </source>
</reference>
<feature type="region of interest" description="Disordered" evidence="1">
    <location>
        <begin position="280"/>
        <end position="301"/>
    </location>
</feature>
<protein>
    <recommendedName>
        <fullName evidence="2">PAS domain-containing protein</fullName>
    </recommendedName>
</protein>
<evidence type="ECO:0000313" key="4">
    <source>
        <dbReference type="Proteomes" id="UP000726737"/>
    </source>
</evidence>
<dbReference type="NCBIfam" id="TIGR00229">
    <property type="entry name" value="sensory_box"/>
    <property type="match status" value="1"/>
</dbReference>
<proteinExistence type="predicted"/>
<comment type="caution">
    <text evidence="3">The sequence shown here is derived from an EMBL/GenBank/DDBJ whole genome shotgun (WGS) entry which is preliminary data.</text>
</comment>
<organism evidence="3 4">
    <name type="scientific">Mortierella polycephala</name>
    <dbReference type="NCBI Taxonomy" id="41804"/>
    <lineage>
        <taxon>Eukaryota</taxon>
        <taxon>Fungi</taxon>
        <taxon>Fungi incertae sedis</taxon>
        <taxon>Mucoromycota</taxon>
        <taxon>Mortierellomycotina</taxon>
        <taxon>Mortierellomycetes</taxon>
        <taxon>Mortierellales</taxon>
        <taxon>Mortierellaceae</taxon>
        <taxon>Mortierella</taxon>
    </lineage>
</organism>
<evidence type="ECO:0000313" key="3">
    <source>
        <dbReference type="EMBL" id="KAG0252329.1"/>
    </source>
</evidence>
<dbReference type="Gene3D" id="3.30.450.20">
    <property type="entry name" value="PAS domain"/>
    <property type="match status" value="2"/>
</dbReference>
<feature type="domain" description="PAS" evidence="2">
    <location>
        <begin position="13"/>
        <end position="65"/>
    </location>
</feature>
<gene>
    <name evidence="3" type="ORF">BG011_007035</name>
</gene>
<dbReference type="InterPro" id="IPR035965">
    <property type="entry name" value="PAS-like_dom_sf"/>
</dbReference>
<dbReference type="Proteomes" id="UP000726737">
    <property type="component" value="Unassembled WGS sequence"/>
</dbReference>
<keyword evidence="4" id="KW-1185">Reference proteome</keyword>
<name>A0A9P6PUJ7_9FUNG</name>
<dbReference type="AlphaFoldDB" id="A0A9P6PUJ7"/>
<dbReference type="EMBL" id="JAAAJA010000527">
    <property type="protein sequence ID" value="KAG0252329.1"/>
    <property type="molecule type" value="Genomic_DNA"/>
</dbReference>
<dbReference type="OrthoDB" id="411251at2759"/>
<accession>A0A9P6PUJ7</accession>
<dbReference type="SUPFAM" id="SSF55785">
    <property type="entry name" value="PYP-like sensor domain (PAS domain)"/>
    <property type="match status" value="2"/>
</dbReference>
<dbReference type="SMART" id="SM00091">
    <property type="entry name" value="PAS"/>
    <property type="match status" value="2"/>
</dbReference>
<evidence type="ECO:0000259" key="2">
    <source>
        <dbReference type="PROSITE" id="PS50112"/>
    </source>
</evidence>
<dbReference type="CDD" id="cd00130">
    <property type="entry name" value="PAS"/>
    <property type="match status" value="2"/>
</dbReference>
<evidence type="ECO:0000256" key="1">
    <source>
        <dbReference type="SAM" id="MobiDB-lite"/>
    </source>
</evidence>